<dbReference type="eggNOG" id="arCOG13726">
    <property type="taxonomic scope" value="Archaea"/>
</dbReference>
<dbReference type="AlphaFoldDB" id="L0AB36"/>
<dbReference type="KEGG" id="clg:Calag_0494"/>
<dbReference type="Proteomes" id="UP000010469">
    <property type="component" value="Chromosome"/>
</dbReference>
<protein>
    <submittedName>
        <fullName evidence="1">Uncharacterized protein</fullName>
    </submittedName>
</protein>
<evidence type="ECO:0000313" key="1">
    <source>
        <dbReference type="EMBL" id="AFZ70260.1"/>
    </source>
</evidence>
<accession>L0AB36</accession>
<dbReference type="InParanoid" id="L0AB36"/>
<proteinExistence type="predicted"/>
<sequence>MMKCSCDDKSKIDLVLCLAPPAGEYEVQIDLGSNKKLIINTDGIFVRSFSLDDFLPFMQTRQVKIKEKDIDLFKLSMKDLLCRTIDSLIDASNHGSIYAKEKVERCSELIDELSKYCKDSK</sequence>
<dbReference type="EMBL" id="CP003378">
    <property type="protein sequence ID" value="AFZ70260.1"/>
    <property type="molecule type" value="Genomic_DNA"/>
</dbReference>
<gene>
    <name evidence="1" type="ordered locus">Calag_0494</name>
</gene>
<organism evidence="1 2">
    <name type="scientific">Caldisphaera lagunensis (strain DSM 15908 / JCM 11604 / ANMR 0165 / IC-154)</name>
    <dbReference type="NCBI Taxonomy" id="1056495"/>
    <lineage>
        <taxon>Archaea</taxon>
        <taxon>Thermoproteota</taxon>
        <taxon>Thermoprotei</taxon>
        <taxon>Acidilobales</taxon>
        <taxon>Caldisphaeraceae</taxon>
        <taxon>Caldisphaera</taxon>
    </lineage>
</organism>
<evidence type="ECO:0000313" key="2">
    <source>
        <dbReference type="Proteomes" id="UP000010469"/>
    </source>
</evidence>
<name>L0AB36_CALLD</name>
<dbReference type="HOGENOM" id="CLU_2032751_0_0_2"/>
<reference evidence="2" key="1">
    <citation type="submission" date="2012-03" db="EMBL/GenBank/DDBJ databases">
        <title>Complete genome of Caldisphaera lagunensis DSM 15908.</title>
        <authorList>
            <person name="Lucas S."/>
            <person name="Copeland A."/>
            <person name="Lapidus A."/>
            <person name="Glavina del Rio T."/>
            <person name="Dalin E."/>
            <person name="Tice H."/>
            <person name="Bruce D."/>
            <person name="Goodwin L."/>
            <person name="Pitluck S."/>
            <person name="Peters L."/>
            <person name="Mikhailova N."/>
            <person name="Teshima H."/>
            <person name="Kyrpides N."/>
            <person name="Mavromatis K."/>
            <person name="Ivanova N."/>
            <person name="Brettin T."/>
            <person name="Detter J.C."/>
            <person name="Han C."/>
            <person name="Larimer F."/>
            <person name="Land M."/>
            <person name="Hauser L."/>
            <person name="Markowitz V."/>
            <person name="Cheng J.-F."/>
            <person name="Hugenholtz P."/>
            <person name="Woyke T."/>
            <person name="Wu D."/>
            <person name="Spring S."/>
            <person name="Schroeder M."/>
            <person name="Brambilla E."/>
            <person name="Klenk H.-P."/>
            <person name="Eisen J.A."/>
        </authorList>
    </citation>
    <scope>NUCLEOTIDE SEQUENCE [LARGE SCALE GENOMIC DNA]</scope>
    <source>
        <strain evidence="2">DSM 15908 / JCM 11604 / IC-154</strain>
    </source>
</reference>
<keyword evidence="2" id="KW-1185">Reference proteome</keyword>